<protein>
    <submittedName>
        <fullName evidence="2">Uncharacterized protein</fullName>
    </submittedName>
</protein>
<dbReference type="Proteomes" id="UP001159363">
    <property type="component" value="Chromosome 3"/>
</dbReference>
<feature type="region of interest" description="Disordered" evidence="1">
    <location>
        <begin position="141"/>
        <end position="168"/>
    </location>
</feature>
<gene>
    <name evidence="2" type="ORF">PR048_010452</name>
</gene>
<feature type="region of interest" description="Disordered" evidence="1">
    <location>
        <begin position="594"/>
        <end position="626"/>
    </location>
</feature>
<feature type="region of interest" description="Disordered" evidence="1">
    <location>
        <begin position="192"/>
        <end position="225"/>
    </location>
</feature>
<feature type="compositionally biased region" description="Basic and acidic residues" evidence="1">
    <location>
        <begin position="8"/>
        <end position="26"/>
    </location>
</feature>
<keyword evidence="3" id="KW-1185">Reference proteome</keyword>
<proteinExistence type="predicted"/>
<feature type="region of interest" description="Disordered" evidence="1">
    <location>
        <begin position="436"/>
        <end position="465"/>
    </location>
</feature>
<name>A0ABQ9I2T0_9NEOP</name>
<feature type="region of interest" description="Disordered" evidence="1">
    <location>
        <begin position="1"/>
        <end position="32"/>
    </location>
</feature>
<evidence type="ECO:0000256" key="1">
    <source>
        <dbReference type="SAM" id="MobiDB-lite"/>
    </source>
</evidence>
<evidence type="ECO:0000313" key="3">
    <source>
        <dbReference type="Proteomes" id="UP001159363"/>
    </source>
</evidence>
<comment type="caution">
    <text evidence="2">The sequence shown here is derived from an EMBL/GenBank/DDBJ whole genome shotgun (WGS) entry which is preliminary data.</text>
</comment>
<sequence>MKGRGKRKIPEKTRRPTASSEHDSRMRKSGVIRNVERYATRGLKADSITNDLQYQAKAAGSAAAGEFHGVIAKHKRKRKPNDSDWLPHASGTGLEFRRVGVVVSGSSGRCGSGFTRSRETGRLGGVNRLLTRAAAEATLSHIHGPDGVSPRIPATRHPTRTGWPRPTSHREFRNKAAALNNEALRVDEGEIGENGAAPQRNGWVNGRSPRKPAEQRHRNPGKGVAGALSDVDGVVSWRQITRVVRFDTSNYALDNLQRFPQRNKGHTGVMKDECARRIITYFVGLRPKLYAYTVANKQCIRKAKGVQTNMLQSLRYEDYRDCLANCTRYPERTLLHSSWRKHHGLLAKFVTSQGESIESEPPAYLHRGSSAEERLVISYISNCLFSLRPTSGMVYGPIASVKLSHSPLSGRRVLVCGRSSQQVMVSGIKIKETSVVGPAEAPSSTSGRTHAAAPPPSAASGMTSTALSTSLVETSSLGSTATSDELTSTSDDAVDWCATDVWCGRLWFRIPASLLTVTTVSSAGLWQSSGRHLYHHHQRKLISAATATRAHGCLCAGSATESSCGLRRRGDERRFQSYSSTNKVCCYQDEMSTSSPGATSLSPKTSSSVVPAPSDVTTVEPSGTSSVSSKELSLAIGVASAARTLPSSLLHSGTKFIRARIVGLVFNKLELKSMLTSRLCERFPPISVESVVYGLHPSGEKPFHADTESLPSFGTATRRQNDCESLCATPSRGFPSSLSLRPLTRLGKRRRGGGRVWNPGLPLLRNGLREVPERLACSPPAKANPVQNPGRFTPGFSHVGIVPDYDAGRRVFSGIPRFPAPSHSCVAPYSPRSPSSVLKTSLLSAA</sequence>
<evidence type="ECO:0000313" key="2">
    <source>
        <dbReference type="EMBL" id="KAJ8890943.1"/>
    </source>
</evidence>
<organism evidence="2 3">
    <name type="scientific">Dryococelus australis</name>
    <dbReference type="NCBI Taxonomy" id="614101"/>
    <lineage>
        <taxon>Eukaryota</taxon>
        <taxon>Metazoa</taxon>
        <taxon>Ecdysozoa</taxon>
        <taxon>Arthropoda</taxon>
        <taxon>Hexapoda</taxon>
        <taxon>Insecta</taxon>
        <taxon>Pterygota</taxon>
        <taxon>Neoptera</taxon>
        <taxon>Polyneoptera</taxon>
        <taxon>Phasmatodea</taxon>
        <taxon>Verophasmatodea</taxon>
        <taxon>Anareolatae</taxon>
        <taxon>Phasmatidae</taxon>
        <taxon>Eurycanthinae</taxon>
        <taxon>Dryococelus</taxon>
    </lineage>
</organism>
<accession>A0ABQ9I2T0</accession>
<dbReference type="EMBL" id="JARBHB010000003">
    <property type="protein sequence ID" value="KAJ8890943.1"/>
    <property type="molecule type" value="Genomic_DNA"/>
</dbReference>
<reference evidence="2 3" key="1">
    <citation type="submission" date="2023-02" db="EMBL/GenBank/DDBJ databases">
        <title>LHISI_Scaffold_Assembly.</title>
        <authorList>
            <person name="Stuart O.P."/>
            <person name="Cleave R."/>
            <person name="Magrath M.J.L."/>
            <person name="Mikheyev A.S."/>
        </authorList>
    </citation>
    <scope>NUCLEOTIDE SEQUENCE [LARGE SCALE GENOMIC DNA]</scope>
    <source>
        <strain evidence="2">Daus_M_001</strain>
        <tissue evidence="2">Leg muscle</tissue>
    </source>
</reference>